<dbReference type="AlphaFoldDB" id="A0A9P9DV82"/>
<proteinExistence type="inferred from homology"/>
<dbReference type="Gene3D" id="3.30.1540.20">
    <property type="entry name" value="MutL, C-terminal domain, dimerisation subdomain"/>
    <property type="match status" value="2"/>
</dbReference>
<dbReference type="SUPFAM" id="SSF118116">
    <property type="entry name" value="DNA mismatch repair protein MutL"/>
    <property type="match status" value="2"/>
</dbReference>
<dbReference type="InterPro" id="IPR042120">
    <property type="entry name" value="MutL_C_dimsub"/>
</dbReference>
<dbReference type="EMBL" id="JAGMWT010000007">
    <property type="protein sequence ID" value="KAH7125156.1"/>
    <property type="molecule type" value="Genomic_DNA"/>
</dbReference>
<dbReference type="GO" id="GO:0016887">
    <property type="term" value="F:ATP hydrolysis activity"/>
    <property type="evidence" value="ECO:0007669"/>
    <property type="project" value="InterPro"/>
</dbReference>
<dbReference type="PANTHER" id="PTHR10073:SF47">
    <property type="entry name" value="DNA MISMATCH REPAIR PROTEIN MLH3"/>
    <property type="match status" value="1"/>
</dbReference>
<organism evidence="4 5">
    <name type="scientific">Dendryphion nanum</name>
    <dbReference type="NCBI Taxonomy" id="256645"/>
    <lineage>
        <taxon>Eukaryota</taxon>
        <taxon>Fungi</taxon>
        <taxon>Dikarya</taxon>
        <taxon>Ascomycota</taxon>
        <taxon>Pezizomycotina</taxon>
        <taxon>Dothideomycetes</taxon>
        <taxon>Pleosporomycetidae</taxon>
        <taxon>Pleosporales</taxon>
        <taxon>Torulaceae</taxon>
        <taxon>Dendryphion</taxon>
    </lineage>
</organism>
<keyword evidence="5" id="KW-1185">Reference proteome</keyword>
<feature type="domain" description="MutL C-terminal dimerisation" evidence="3">
    <location>
        <begin position="713"/>
        <end position="920"/>
    </location>
</feature>
<dbReference type="InterPro" id="IPR036890">
    <property type="entry name" value="HATPase_C_sf"/>
</dbReference>
<dbReference type="Gene3D" id="3.30.565.10">
    <property type="entry name" value="Histidine kinase-like ATPase, C-terminal domain"/>
    <property type="match status" value="1"/>
</dbReference>
<feature type="region of interest" description="Disordered" evidence="2">
    <location>
        <begin position="1"/>
        <end position="22"/>
    </location>
</feature>
<feature type="compositionally biased region" description="Low complexity" evidence="2">
    <location>
        <begin position="468"/>
        <end position="478"/>
    </location>
</feature>
<sequence length="993" mass="111289">MTTRRPSGNGPLPPSSMPSRDRERSILPLPEHVIAQIKSSTAIVSLTDVVLDLLKNALDAGATKVDATVDWARGGCSVEDNGLGIQPLEFRQDGGLGKLHCTSKYSIHADEAYFGCNGAFLASLAAMSLLTITSHHHEHRSHNSITFHQSKTLDRQLPVPPQHEVGYDAHGTRVTVRNLFGNLPVRVKQRAVNAESKVEHDKLREILKRNIIGLMLSWRQPVSVKVRDAENQVILQISRKSEDVKGTGGTQPSSTPLHAMLNLLTQAGFLSIVDWDHWVPAAASTATLSIKGAISLEPCPTKRVQFISLGIRPLFAENGHNALYNEVNRLFNLSSFGTVEDDDDVDQREKIRRQSDKRFKSEGYTNRQLRGRKGTDRYPMFYLRIQAKDHTLFHGSEDHLLENDANLQSIVDVLGALLTQWLSTHHFRPQHLQRRRKQAKTPMDFLNNGDISKFFTPDSLIEHRADIAASSRASSTSTSREKRKRKRSTYTQLDAKPESTQQIPFRDWSRIKSGKAEFYQNLWVAKKPTVEGSSSHELIHSPPVYATFNAEPIPPGAFSEHFHPAEEPKEIETRNLTRSSLNGTNTDETIPWFDTTTRQTFLLNARTGGMVPEHTTRPQSDNAQVANTKTLRLQPRPATASLVERPFLDGVLSTWDNPIFKPSEKQIHQILLDEHRYEDKHIHSCIDIQKAFAESSHYGKSKLSKNALQHAQVISQLDKKFILVKTAHENEKGRHVLVLIDQHAADERIRVETLLIELCTPLTDQPQYRSNLGHSSRVAYTVLEKPLRFSISAQEHEILLTHAERFGSWGILFDLPGCSAMAVGKDKPGHIISVTTLPPSIAERCKANPKLLISFLRSAAWKYTETSHLPSLPNQTIEPTQDNKDGMPSWVRQLSSCPDGLIEFVNSRACRSAIMFNDELRPEECKELVEKLAGCVFPFMCAHGRPSMVPLVDLGTACASMGLGIGSAVDEHMGNTECGNFVDTWKKWRAKRI</sequence>
<evidence type="ECO:0000259" key="3">
    <source>
        <dbReference type="SMART" id="SM00853"/>
    </source>
</evidence>
<dbReference type="SUPFAM" id="SSF55874">
    <property type="entry name" value="ATPase domain of HSP90 chaperone/DNA topoisomerase II/histidine kinase"/>
    <property type="match status" value="1"/>
</dbReference>
<dbReference type="InterPro" id="IPR037198">
    <property type="entry name" value="MutL_C_sf"/>
</dbReference>
<dbReference type="OrthoDB" id="429932at2759"/>
<dbReference type="GO" id="GO:0005524">
    <property type="term" value="F:ATP binding"/>
    <property type="evidence" value="ECO:0007669"/>
    <property type="project" value="InterPro"/>
</dbReference>
<dbReference type="GO" id="GO:0140664">
    <property type="term" value="F:ATP-dependent DNA damage sensor activity"/>
    <property type="evidence" value="ECO:0007669"/>
    <property type="project" value="InterPro"/>
</dbReference>
<evidence type="ECO:0000313" key="4">
    <source>
        <dbReference type="EMBL" id="KAH7125156.1"/>
    </source>
</evidence>
<dbReference type="InterPro" id="IPR014790">
    <property type="entry name" value="MutL_C"/>
</dbReference>
<dbReference type="PANTHER" id="PTHR10073">
    <property type="entry name" value="DNA MISMATCH REPAIR PROTEIN MLH, PMS, MUTL"/>
    <property type="match status" value="1"/>
</dbReference>
<name>A0A9P9DV82_9PLEO</name>
<comment type="caution">
    <text evidence="4">The sequence shown here is derived from an EMBL/GenBank/DDBJ whole genome shotgun (WGS) entry which is preliminary data.</text>
</comment>
<comment type="similarity">
    <text evidence="1">Belongs to the DNA mismatch repair MutL/HexB family.</text>
</comment>
<evidence type="ECO:0000256" key="1">
    <source>
        <dbReference type="ARBA" id="ARBA00006082"/>
    </source>
</evidence>
<dbReference type="GO" id="GO:0006298">
    <property type="term" value="P:mismatch repair"/>
    <property type="evidence" value="ECO:0007669"/>
    <property type="project" value="InterPro"/>
</dbReference>
<dbReference type="InterPro" id="IPR038973">
    <property type="entry name" value="MutL/Mlh/Pms-like"/>
</dbReference>
<gene>
    <name evidence="4" type="ORF">B0J11DRAFT_527663</name>
</gene>
<dbReference type="GO" id="GO:0032300">
    <property type="term" value="C:mismatch repair complex"/>
    <property type="evidence" value="ECO:0007669"/>
    <property type="project" value="InterPro"/>
</dbReference>
<dbReference type="Proteomes" id="UP000700596">
    <property type="component" value="Unassembled WGS sequence"/>
</dbReference>
<evidence type="ECO:0000256" key="2">
    <source>
        <dbReference type="SAM" id="MobiDB-lite"/>
    </source>
</evidence>
<feature type="region of interest" description="Disordered" evidence="2">
    <location>
        <begin position="466"/>
        <end position="506"/>
    </location>
</feature>
<reference evidence="4" key="1">
    <citation type="journal article" date="2021" name="Nat. Commun.">
        <title>Genetic determinants of endophytism in the Arabidopsis root mycobiome.</title>
        <authorList>
            <person name="Mesny F."/>
            <person name="Miyauchi S."/>
            <person name="Thiergart T."/>
            <person name="Pickel B."/>
            <person name="Atanasova L."/>
            <person name="Karlsson M."/>
            <person name="Huettel B."/>
            <person name="Barry K.W."/>
            <person name="Haridas S."/>
            <person name="Chen C."/>
            <person name="Bauer D."/>
            <person name="Andreopoulos W."/>
            <person name="Pangilinan J."/>
            <person name="LaButti K."/>
            <person name="Riley R."/>
            <person name="Lipzen A."/>
            <person name="Clum A."/>
            <person name="Drula E."/>
            <person name="Henrissat B."/>
            <person name="Kohler A."/>
            <person name="Grigoriev I.V."/>
            <person name="Martin F.M."/>
            <person name="Hacquard S."/>
        </authorList>
    </citation>
    <scope>NUCLEOTIDE SEQUENCE</scope>
    <source>
        <strain evidence="4">MPI-CAGE-CH-0243</strain>
    </source>
</reference>
<evidence type="ECO:0000313" key="5">
    <source>
        <dbReference type="Proteomes" id="UP000700596"/>
    </source>
</evidence>
<accession>A0A9P9DV82</accession>
<protein>
    <recommendedName>
        <fullName evidence="3">MutL C-terminal dimerisation domain-containing protein</fullName>
    </recommendedName>
</protein>
<dbReference type="SMART" id="SM00853">
    <property type="entry name" value="MutL_C"/>
    <property type="match status" value="1"/>
</dbReference>
<dbReference type="Pfam" id="PF13589">
    <property type="entry name" value="HATPase_c_3"/>
    <property type="match status" value="1"/>
</dbReference>